<dbReference type="Proteomes" id="UP001597261">
    <property type="component" value="Unassembled WGS sequence"/>
</dbReference>
<feature type="compositionally biased region" description="Basic and acidic residues" evidence="1">
    <location>
        <begin position="40"/>
        <end position="64"/>
    </location>
</feature>
<dbReference type="Pfam" id="PF16259">
    <property type="entry name" value="DUF4913"/>
    <property type="match status" value="1"/>
</dbReference>
<feature type="region of interest" description="Disordered" evidence="1">
    <location>
        <begin position="192"/>
        <end position="213"/>
    </location>
</feature>
<feature type="region of interest" description="Disordered" evidence="1">
    <location>
        <begin position="38"/>
        <end position="84"/>
    </location>
</feature>
<dbReference type="RefSeq" id="WP_381084063.1">
    <property type="nucleotide sequence ID" value="NZ_JBHUDX010000050.1"/>
</dbReference>
<dbReference type="InterPro" id="IPR032584">
    <property type="entry name" value="DUF4913"/>
</dbReference>
<sequence>MSDPAATSADEPIRVSDHDLDDLAATLERLVRTTEAQGRMLERLKAEGSDTHPAGDDAEDHGPQQEDNEPQGEPDPVREAAGDPGPASVFILALDNQAYGVELHALTAWVNHLLLPVYGREITTSRPWCHQWHEHPEAVARLHALWLAWQQFTDVEAGLAGPSVWHRDHLDPTWLQLRAPDGPFAACTTSPNRPHHRLLPTPAPEPTELELAA</sequence>
<comment type="caution">
    <text evidence="2">The sequence shown here is derived from an EMBL/GenBank/DDBJ whole genome shotgun (WGS) entry which is preliminary data.</text>
</comment>
<gene>
    <name evidence="2" type="ORF">ACFSL4_18840</name>
</gene>
<proteinExistence type="predicted"/>
<protein>
    <submittedName>
        <fullName evidence="2">DUF4913 domain-containing protein</fullName>
    </submittedName>
</protein>
<keyword evidence="3" id="KW-1185">Reference proteome</keyword>
<evidence type="ECO:0000313" key="3">
    <source>
        <dbReference type="Proteomes" id="UP001597261"/>
    </source>
</evidence>
<reference evidence="3" key="1">
    <citation type="journal article" date="2019" name="Int. J. Syst. Evol. Microbiol.">
        <title>The Global Catalogue of Microorganisms (GCM) 10K type strain sequencing project: providing services to taxonomists for standard genome sequencing and annotation.</title>
        <authorList>
            <consortium name="The Broad Institute Genomics Platform"/>
            <consortium name="The Broad Institute Genome Sequencing Center for Infectious Disease"/>
            <person name="Wu L."/>
            <person name="Ma J."/>
        </authorList>
    </citation>
    <scope>NUCLEOTIDE SEQUENCE [LARGE SCALE GENOMIC DNA]</scope>
    <source>
        <strain evidence="3">CGMCC 1.12470</strain>
    </source>
</reference>
<accession>A0ABW4IS51</accession>
<organism evidence="2 3">
    <name type="scientific">Streptomyces caeni</name>
    <dbReference type="NCBI Taxonomy" id="2307231"/>
    <lineage>
        <taxon>Bacteria</taxon>
        <taxon>Bacillati</taxon>
        <taxon>Actinomycetota</taxon>
        <taxon>Actinomycetes</taxon>
        <taxon>Kitasatosporales</taxon>
        <taxon>Streptomycetaceae</taxon>
        <taxon>Streptomyces</taxon>
    </lineage>
</organism>
<dbReference type="EMBL" id="JBHUDX010000050">
    <property type="protein sequence ID" value="MFD1660199.1"/>
    <property type="molecule type" value="Genomic_DNA"/>
</dbReference>
<name>A0ABW4IS51_9ACTN</name>
<evidence type="ECO:0000256" key="1">
    <source>
        <dbReference type="SAM" id="MobiDB-lite"/>
    </source>
</evidence>
<evidence type="ECO:0000313" key="2">
    <source>
        <dbReference type="EMBL" id="MFD1660199.1"/>
    </source>
</evidence>